<dbReference type="PANTHER" id="PTHR21444:SF14">
    <property type="entry name" value="COILED-COIL DOMAIN-CONTAINING PROTEIN 180"/>
    <property type="match status" value="1"/>
</dbReference>
<feature type="coiled-coil region" evidence="1">
    <location>
        <begin position="369"/>
        <end position="418"/>
    </location>
</feature>
<proteinExistence type="predicted"/>
<feature type="region of interest" description="Disordered" evidence="2">
    <location>
        <begin position="1408"/>
        <end position="1436"/>
    </location>
</feature>
<dbReference type="Pfam" id="PF14644">
    <property type="entry name" value="DUF4456"/>
    <property type="match status" value="1"/>
</dbReference>
<accession>A0ABR2IPU8</accession>
<feature type="coiled-coil region" evidence="1">
    <location>
        <begin position="292"/>
        <end position="319"/>
    </location>
</feature>
<dbReference type="InterPro" id="IPR027914">
    <property type="entry name" value="DUF4456"/>
</dbReference>
<dbReference type="InterPro" id="IPR028089">
    <property type="entry name" value="DUF4455"/>
</dbReference>
<comment type="caution">
    <text evidence="5">The sequence shown here is derived from an EMBL/GenBank/DDBJ whole genome shotgun (WGS) entry which is preliminary data.</text>
</comment>
<feature type="region of interest" description="Disordered" evidence="2">
    <location>
        <begin position="545"/>
        <end position="577"/>
    </location>
</feature>
<evidence type="ECO:0008006" key="7">
    <source>
        <dbReference type="Google" id="ProtNLM"/>
    </source>
</evidence>
<dbReference type="PANTHER" id="PTHR21444">
    <property type="entry name" value="COILED-COIL DOMAIN-CONTAINING PROTEIN 180"/>
    <property type="match status" value="1"/>
</dbReference>
<feature type="domain" description="DUF4455" evidence="3">
    <location>
        <begin position="37"/>
        <end position="479"/>
    </location>
</feature>
<feature type="compositionally biased region" description="Basic residues" evidence="2">
    <location>
        <begin position="987"/>
        <end position="997"/>
    </location>
</feature>
<feature type="compositionally biased region" description="Basic residues" evidence="2">
    <location>
        <begin position="546"/>
        <end position="556"/>
    </location>
</feature>
<feature type="region of interest" description="Disordered" evidence="2">
    <location>
        <begin position="1238"/>
        <end position="1264"/>
    </location>
</feature>
<evidence type="ECO:0000256" key="1">
    <source>
        <dbReference type="SAM" id="Coils"/>
    </source>
</evidence>
<name>A0ABR2IPU8_9EUKA</name>
<gene>
    <name evidence="5" type="ORF">M9Y10_009959</name>
</gene>
<evidence type="ECO:0000259" key="4">
    <source>
        <dbReference type="Pfam" id="PF14644"/>
    </source>
</evidence>
<dbReference type="Proteomes" id="UP001470230">
    <property type="component" value="Unassembled WGS sequence"/>
</dbReference>
<feature type="compositionally biased region" description="Polar residues" evidence="2">
    <location>
        <begin position="1284"/>
        <end position="1307"/>
    </location>
</feature>
<feature type="domain" description="DUF4456" evidence="4">
    <location>
        <begin position="1034"/>
        <end position="1237"/>
    </location>
</feature>
<feature type="region of interest" description="Disordered" evidence="2">
    <location>
        <begin position="943"/>
        <end position="1000"/>
    </location>
</feature>
<evidence type="ECO:0000256" key="2">
    <source>
        <dbReference type="SAM" id="MobiDB-lite"/>
    </source>
</evidence>
<evidence type="ECO:0000313" key="5">
    <source>
        <dbReference type="EMBL" id="KAK8866990.1"/>
    </source>
</evidence>
<feature type="region of interest" description="Disordered" evidence="2">
    <location>
        <begin position="480"/>
        <end position="512"/>
    </location>
</feature>
<feature type="coiled-coil region" evidence="1">
    <location>
        <begin position="45"/>
        <end position="111"/>
    </location>
</feature>
<keyword evidence="6" id="KW-1185">Reference proteome</keyword>
<reference evidence="5 6" key="1">
    <citation type="submission" date="2024-04" db="EMBL/GenBank/DDBJ databases">
        <title>Tritrichomonas musculus Genome.</title>
        <authorList>
            <person name="Alves-Ferreira E."/>
            <person name="Grigg M."/>
            <person name="Lorenzi H."/>
            <person name="Galac M."/>
        </authorList>
    </citation>
    <scope>NUCLEOTIDE SEQUENCE [LARGE SCALE GENOMIC DNA]</scope>
    <source>
        <strain evidence="5 6">EAF2021</strain>
    </source>
</reference>
<evidence type="ECO:0000259" key="3">
    <source>
        <dbReference type="Pfam" id="PF14643"/>
    </source>
</evidence>
<keyword evidence="1" id="KW-0175">Coiled coil</keyword>
<feature type="region of interest" description="Disordered" evidence="2">
    <location>
        <begin position="1"/>
        <end position="22"/>
    </location>
</feature>
<feature type="coiled-coil region" evidence="1">
    <location>
        <begin position="1369"/>
        <end position="1400"/>
    </location>
</feature>
<protein>
    <recommendedName>
        <fullName evidence="7">DUF4456 domain-containing protein</fullName>
    </recommendedName>
</protein>
<dbReference type="EMBL" id="JAPFFF010000015">
    <property type="protein sequence ID" value="KAK8866990.1"/>
    <property type="molecule type" value="Genomic_DNA"/>
</dbReference>
<feature type="region of interest" description="Disordered" evidence="2">
    <location>
        <begin position="1284"/>
        <end position="1333"/>
    </location>
</feature>
<organism evidence="5 6">
    <name type="scientific">Tritrichomonas musculus</name>
    <dbReference type="NCBI Taxonomy" id="1915356"/>
    <lineage>
        <taxon>Eukaryota</taxon>
        <taxon>Metamonada</taxon>
        <taxon>Parabasalia</taxon>
        <taxon>Tritrichomonadida</taxon>
        <taxon>Tritrichomonadidae</taxon>
        <taxon>Tritrichomonas</taxon>
    </lineage>
</organism>
<dbReference type="Pfam" id="PF14643">
    <property type="entry name" value="DUF4455"/>
    <property type="match status" value="1"/>
</dbReference>
<feature type="compositionally biased region" description="Polar residues" evidence="2">
    <location>
        <begin position="8"/>
        <end position="22"/>
    </location>
</feature>
<evidence type="ECO:0000313" key="6">
    <source>
        <dbReference type="Proteomes" id="UP001470230"/>
    </source>
</evidence>
<sequence length="1436" mass="166391">MDEVSSLPKLTNDQHSSTSGHLANFHNSISEQLMRIIGHLQHDVKAISDKTMQKLTDKINEYRRQYDQANNESREIIESMTSTPKTFEELREQLKSIGDNLLNNLSLLKQECVSTYAESFTEIKPFVDQAYTNSKDIIIQVPPNISERLQSEITRINTNFLKSKQDLTKVLFQVELNTKNSIQNYGNEFEQRKDKWKENRFNNLIEQAKTQLDSTKFVDFGDLFEKFYHEQANFTLCFRKTLSNVTFFIPPDRFNTEYYEEWLKEIDEDIECHNNFLKIFESKFTEKVTQQMDSNSQLLTQLETELVELKNENEANAALYEIYPLFKATQKVNSMLIEKIHKYWEHRQNCIKSSFDSIKSFLQPLITAYSKFSEELNSIENKEKEMTTEMKEKSDQQLEELEEKLKKTEEEISLLVSEDEINVRVESCRQILNSIEIEYHQIHEKLNALYDTFPDEVKTAFETSETEILELLHLKKMEEAASAPNERPSSSSKSSHKHKRKSGTPVTKSRHFKIDGNKFEEVEPIVLIPTFDDFIDEPSILPQKTKQNKIVKKPSKLKNIPKNAGKSSGQRGKSPIDDFDEYEAPEFALVDVVPKIDDVVSIFVYAPMPEEISEWPRHLQKEVLKTLYGKLDSMMKWATDEKRRDELTDELNERMRVLMPRMKARQNQLESFFRRQTMRFNSKLQVLQNNIDKLCEKMTIKCESMKTFATELKQVKSTSAFSVLNQNRTISENGLNANFDTFVKKQQKEIDDFFNFFQMANDRFKENVLADKSYSDDEREVASQYFKRMDDQIVFIHSELDTKASENVSQIKTLRDQISSEFETALPHNMADVALIEMVAALQKEYSSKFETLIFLNFTMERDLQQAMETVKLVTQKVPSSSISQAVDHQSFLDEMFAALEDLRGKLVGRGIFLKLLKSKISPDAIKYTLALDSGIEKDKDFQLNDDEDAFSPSNTSESADRKKNSRPASKGNDRKNKGKTANTKSAKNKRNQKTKTQRTVSVVLPIEKSANPLTFEGRIEQLRQDFLNSLVDKASGYYAGLKTRNFPITRPEQIPSTQQELVDKCSDHWQKLTEKVPSVSSQSILTYKFNVISSADVFQDAQQSLFSVFTDYYINEATLNSDKLTKSFDIELNGLANQRKNNMQMLNPKFANVNNFDEFNKLYLDEEERNQREKKKIQNFTNFMIECEKQAMNHFLTNLPLLVKNLFILLDRVPLLDDLKSGRIEKVERKTMRQLLIEKNRNVKNPTNSASRPFPQRDWPSLNSMMQPLSEALNSVSASALQSQMSIQQAEPLPATSTNQPTNVDTKNSKRKKKQPVTSNNANAKNDKNSKNSIDALKSNEALNNVSNIISLDTPLHRSAMTSRKKSYESYENKLANRLDEMKKLVESLIKENELFEKSWNEKVKELNPEYKPQKIEKDERPPSNLSRSKDEIND</sequence>